<dbReference type="RefSeq" id="WP_359653408.1">
    <property type="nucleotide sequence ID" value="NZ_JBEXZP010000021.1"/>
</dbReference>
<reference evidence="2 3" key="1">
    <citation type="submission" date="2024-06" db="EMBL/GenBank/DDBJ databases">
        <title>The Natural Products Discovery Center: Release of the First 8490 Sequenced Strains for Exploring Actinobacteria Biosynthetic Diversity.</title>
        <authorList>
            <person name="Kalkreuter E."/>
            <person name="Kautsar S.A."/>
            <person name="Yang D."/>
            <person name="Bader C.D."/>
            <person name="Teijaro C.N."/>
            <person name="Fluegel L."/>
            <person name="Davis C.M."/>
            <person name="Simpson J.R."/>
            <person name="Lauterbach L."/>
            <person name="Steele A.D."/>
            <person name="Gui C."/>
            <person name="Meng S."/>
            <person name="Li G."/>
            <person name="Viehrig K."/>
            <person name="Ye F."/>
            <person name="Su P."/>
            <person name="Kiefer A.F."/>
            <person name="Nichols A."/>
            <person name="Cepeda A.J."/>
            <person name="Yan W."/>
            <person name="Fan B."/>
            <person name="Jiang Y."/>
            <person name="Adhikari A."/>
            <person name="Zheng C.-J."/>
            <person name="Schuster L."/>
            <person name="Cowan T.M."/>
            <person name="Smanski M.J."/>
            <person name="Chevrette M.G."/>
            <person name="De Carvalho L.P.S."/>
            <person name="Shen B."/>
        </authorList>
    </citation>
    <scope>NUCLEOTIDE SEQUENCE [LARGE SCALE GENOMIC DNA]</scope>
    <source>
        <strain evidence="2 3">NPDC006337</strain>
    </source>
</reference>
<dbReference type="EMBL" id="JBEXZR010000014">
    <property type="protein sequence ID" value="MEU0709093.1"/>
    <property type="molecule type" value="Genomic_DNA"/>
</dbReference>
<protein>
    <recommendedName>
        <fullName evidence="4">Transmembrane protein</fullName>
    </recommendedName>
</protein>
<evidence type="ECO:0008006" key="4">
    <source>
        <dbReference type="Google" id="ProtNLM"/>
    </source>
</evidence>
<gene>
    <name evidence="2" type="ORF">ABZ508_17190</name>
</gene>
<accession>A0ABV2W6C2</accession>
<feature type="transmembrane region" description="Helical" evidence="1">
    <location>
        <begin position="40"/>
        <end position="59"/>
    </location>
</feature>
<organism evidence="2 3">
    <name type="scientific">Streptomyces lavendulocolor</name>
    <dbReference type="NCBI Taxonomy" id="67316"/>
    <lineage>
        <taxon>Bacteria</taxon>
        <taxon>Bacillati</taxon>
        <taxon>Actinomycetota</taxon>
        <taxon>Actinomycetes</taxon>
        <taxon>Kitasatosporales</taxon>
        <taxon>Streptomycetaceae</taxon>
        <taxon>Streptomyces</taxon>
    </lineage>
</organism>
<evidence type="ECO:0000313" key="2">
    <source>
        <dbReference type="EMBL" id="MEU0709093.1"/>
    </source>
</evidence>
<evidence type="ECO:0000313" key="3">
    <source>
        <dbReference type="Proteomes" id="UP001550378"/>
    </source>
</evidence>
<keyword evidence="1" id="KW-1133">Transmembrane helix</keyword>
<keyword evidence="1" id="KW-0472">Membrane</keyword>
<name>A0ABV2W6C2_9ACTN</name>
<proteinExistence type="predicted"/>
<keyword evidence="1" id="KW-0812">Transmembrane</keyword>
<feature type="transmembrane region" description="Helical" evidence="1">
    <location>
        <begin position="80"/>
        <end position="101"/>
    </location>
</feature>
<dbReference type="Proteomes" id="UP001550378">
    <property type="component" value="Unassembled WGS sequence"/>
</dbReference>
<keyword evidence="3" id="KW-1185">Reference proteome</keyword>
<feature type="transmembrane region" description="Helical" evidence="1">
    <location>
        <begin position="107"/>
        <end position="128"/>
    </location>
</feature>
<feature type="transmembrane region" description="Helical" evidence="1">
    <location>
        <begin position="12"/>
        <end position="34"/>
    </location>
</feature>
<sequence length="144" mass="15216">MAGFDMEGWRSVARAYTGLGAAFIALSMVCVLWGGPFRTAFAVIAALSAALALTAAAGFRRLAPGGNPVHGDLAQHGWGLLNLVWIALSVLMPFAVCIWLFVLDERFRGQTLSTGTALPVLLLFGALVRQAHRLAARTFDSSAG</sequence>
<evidence type="ECO:0000256" key="1">
    <source>
        <dbReference type="SAM" id="Phobius"/>
    </source>
</evidence>
<comment type="caution">
    <text evidence="2">The sequence shown here is derived from an EMBL/GenBank/DDBJ whole genome shotgun (WGS) entry which is preliminary data.</text>
</comment>